<evidence type="ECO:0000313" key="2">
    <source>
        <dbReference type="EMBL" id="MBB5868453.1"/>
    </source>
</evidence>
<dbReference type="RefSeq" id="WP_184834407.1">
    <property type="nucleotide sequence ID" value="NZ_JACHMN010000002.1"/>
</dbReference>
<name>A0A841BNC1_9ACTN</name>
<evidence type="ECO:0000313" key="3">
    <source>
        <dbReference type="Proteomes" id="UP000587527"/>
    </source>
</evidence>
<organism evidence="2 3">
    <name type="scientific">Allocatelliglobosispora scoriae</name>
    <dbReference type="NCBI Taxonomy" id="643052"/>
    <lineage>
        <taxon>Bacteria</taxon>
        <taxon>Bacillati</taxon>
        <taxon>Actinomycetota</taxon>
        <taxon>Actinomycetes</taxon>
        <taxon>Micromonosporales</taxon>
        <taxon>Micromonosporaceae</taxon>
        <taxon>Allocatelliglobosispora</taxon>
    </lineage>
</organism>
<reference evidence="2 3" key="1">
    <citation type="submission" date="2020-08" db="EMBL/GenBank/DDBJ databases">
        <title>Sequencing the genomes of 1000 actinobacteria strains.</title>
        <authorList>
            <person name="Klenk H.-P."/>
        </authorList>
    </citation>
    <scope>NUCLEOTIDE SEQUENCE [LARGE SCALE GENOMIC DNA]</scope>
    <source>
        <strain evidence="2 3">DSM 45362</strain>
    </source>
</reference>
<dbReference type="EMBL" id="JACHMN010000002">
    <property type="protein sequence ID" value="MBB5868453.1"/>
    <property type="molecule type" value="Genomic_DNA"/>
</dbReference>
<accession>A0A841BNC1</accession>
<proteinExistence type="predicted"/>
<keyword evidence="3" id="KW-1185">Reference proteome</keyword>
<comment type="caution">
    <text evidence="2">The sequence shown here is derived from an EMBL/GenBank/DDBJ whole genome shotgun (WGS) entry which is preliminary data.</text>
</comment>
<keyword evidence="1" id="KW-0732">Signal</keyword>
<protein>
    <submittedName>
        <fullName evidence="2">Uncharacterized protein</fullName>
    </submittedName>
</protein>
<dbReference type="AlphaFoldDB" id="A0A841BNC1"/>
<sequence length="292" mass="31292">MSRKLSLLALAAAVVFTTVASGSPATAAPPPSVQAAPPVAAVDWEGLPTWSAGYGPMRNQSNGLKALRYAVRDYGINLNWTDWPNSKWEVYGQGLPTNGSITDTTNVAIKVPGGGYLRWSPQEWGIDLGWSSTPVYEWNLITTATGQALYNRTRNDYVVYGSRFWGVNLIWLGDAVVTPPGSGATGVKTVIAYNCHRDYRPLNMWVNDMDAGGSWVNLGVVNSQWSGVGGSCPVVGSPFTYSPSVSNHRIQIVGVDHTAPGCSNNPTIGSCQRWMFGFISNTTGGTARITLS</sequence>
<feature type="chain" id="PRO_5032953592" evidence="1">
    <location>
        <begin position="28"/>
        <end position="292"/>
    </location>
</feature>
<gene>
    <name evidence="2" type="ORF">F4553_001832</name>
</gene>
<dbReference type="Proteomes" id="UP000587527">
    <property type="component" value="Unassembled WGS sequence"/>
</dbReference>
<evidence type="ECO:0000256" key="1">
    <source>
        <dbReference type="SAM" id="SignalP"/>
    </source>
</evidence>
<feature type="signal peptide" evidence="1">
    <location>
        <begin position="1"/>
        <end position="27"/>
    </location>
</feature>